<dbReference type="Pfam" id="PF03725">
    <property type="entry name" value="RNase_PH_C"/>
    <property type="match status" value="1"/>
</dbReference>
<evidence type="ECO:0000256" key="2">
    <source>
        <dbReference type="ARBA" id="ARBA00022490"/>
    </source>
</evidence>
<dbReference type="GO" id="GO:0010467">
    <property type="term" value="P:gene expression"/>
    <property type="evidence" value="ECO:0007669"/>
    <property type="project" value="UniProtKB-ARBA"/>
</dbReference>
<dbReference type="InterPro" id="IPR011807">
    <property type="entry name" value="Rrp41"/>
</dbReference>
<dbReference type="HOGENOM" id="CLU_063514_0_0_2"/>
<dbReference type="GO" id="GO:0000177">
    <property type="term" value="C:cytoplasmic exosome (RNase complex)"/>
    <property type="evidence" value="ECO:0007669"/>
    <property type="project" value="TreeGrafter"/>
</dbReference>
<dbReference type="OrthoDB" id="24266at2157"/>
<reference evidence="12 13" key="1">
    <citation type="journal article" date="2014" name="Int. J. Syst. Evol. Microbiol.">
        <title>Methanobacterium paludis sp. nov. and a novel strain of Methanobacterium lacus isolated from northern peatlands.</title>
        <authorList>
            <person name="Cadillo-Quiroz H."/>
            <person name="Brauer S.L."/>
            <person name="Goodson N."/>
            <person name="Yavitt J.B."/>
            <person name="Zinder S.H."/>
        </authorList>
    </citation>
    <scope>NUCLEOTIDE SEQUENCE [LARGE SCALE GENOMIC DNA]</scope>
    <source>
        <strain evidence="13">DSM 25820 / JCM 18151 / SWAN1</strain>
    </source>
</reference>
<dbReference type="SUPFAM" id="SSF54211">
    <property type="entry name" value="Ribosomal protein S5 domain 2-like"/>
    <property type="match status" value="1"/>
</dbReference>
<comment type="function">
    <text evidence="9">Catalytic component of the exosome, which is a complex involved in RNA degradation. Has 3'-&gt;5' exoribonuclease activity. Can also synthesize heteropolymeric RNA-tails.</text>
</comment>
<protein>
    <recommendedName>
        <fullName evidence="9">Exosome complex component Rrp41</fullName>
        <ecNumber evidence="9">3.1.13.-</ecNumber>
    </recommendedName>
</protein>
<dbReference type="GO" id="GO:0003723">
    <property type="term" value="F:RNA binding"/>
    <property type="evidence" value="ECO:0007669"/>
    <property type="project" value="TreeGrafter"/>
</dbReference>
<keyword evidence="4 9" id="KW-0378">Hydrolase</keyword>
<comment type="subunit">
    <text evidence="8 9">Component of the archaeal exosome complex. Forms a hexameric ring-like arrangement composed of 3 Rrp41-Rrp42 heterodimers. The hexameric ring associates with a trimer of Rrp4 and/or Csl4 subunits.</text>
</comment>
<dbReference type="InterPro" id="IPR050080">
    <property type="entry name" value="RNase_PH"/>
</dbReference>
<evidence type="ECO:0000259" key="10">
    <source>
        <dbReference type="Pfam" id="PF01138"/>
    </source>
</evidence>
<evidence type="ECO:0000256" key="6">
    <source>
        <dbReference type="ARBA" id="ARBA00022839"/>
    </source>
</evidence>
<evidence type="ECO:0000256" key="7">
    <source>
        <dbReference type="ARBA" id="ARBA00058924"/>
    </source>
</evidence>
<dbReference type="HAMAP" id="MF_00591">
    <property type="entry name" value="Exosome_Rrp41"/>
    <property type="match status" value="1"/>
</dbReference>
<evidence type="ECO:0000256" key="1">
    <source>
        <dbReference type="ARBA" id="ARBA00004496"/>
    </source>
</evidence>
<evidence type="ECO:0000256" key="3">
    <source>
        <dbReference type="ARBA" id="ARBA00022722"/>
    </source>
</evidence>
<dbReference type="InterPro" id="IPR001247">
    <property type="entry name" value="ExoRNase_PH_dom1"/>
</dbReference>
<dbReference type="EMBL" id="CP002772">
    <property type="protein sequence ID" value="AEG17501.1"/>
    <property type="molecule type" value="Genomic_DNA"/>
</dbReference>
<evidence type="ECO:0000256" key="4">
    <source>
        <dbReference type="ARBA" id="ARBA00022801"/>
    </source>
</evidence>
<dbReference type="Gene3D" id="3.30.230.70">
    <property type="entry name" value="GHMP Kinase, N-terminal domain"/>
    <property type="match status" value="1"/>
</dbReference>
<comment type="function">
    <text evidence="7">Catalytic component of the exosome, which is a complex involved in RNA degradation. Has 3'-&gt;5' exoribonuclease activity. Can also synthesize heteromeric RNA-tails.</text>
</comment>
<dbReference type="PANTHER" id="PTHR11953:SF0">
    <property type="entry name" value="EXOSOME COMPLEX COMPONENT RRP41"/>
    <property type="match status" value="1"/>
</dbReference>
<dbReference type="CDD" id="cd11366">
    <property type="entry name" value="RNase_PH_archRRP41"/>
    <property type="match status" value="1"/>
</dbReference>
<gene>
    <name evidence="9" type="primary">rrp41</name>
    <name evidence="12" type="ordered locus">MSWAN_0461</name>
</gene>
<dbReference type="FunFam" id="3.30.230.70:FF:000004">
    <property type="entry name" value="Exosome complex component Rrp41"/>
    <property type="match status" value="1"/>
</dbReference>
<dbReference type="InterPro" id="IPR020568">
    <property type="entry name" value="Ribosomal_Su5_D2-typ_SF"/>
</dbReference>
<evidence type="ECO:0000256" key="5">
    <source>
        <dbReference type="ARBA" id="ARBA00022835"/>
    </source>
</evidence>
<dbReference type="NCBIfam" id="TIGR02065">
    <property type="entry name" value="ECX1"/>
    <property type="match status" value="1"/>
</dbReference>
<dbReference type="STRING" id="868131.MSWAN_0461"/>
<evidence type="ECO:0000259" key="11">
    <source>
        <dbReference type="Pfam" id="PF03725"/>
    </source>
</evidence>
<keyword evidence="3 9" id="KW-0540">Nuclease</keyword>
<dbReference type="KEGG" id="mew:MSWAN_0461"/>
<keyword evidence="13" id="KW-1185">Reference proteome</keyword>
<dbReference type="Proteomes" id="UP000009231">
    <property type="component" value="Chromosome"/>
</dbReference>
<dbReference type="GO" id="GO:0000175">
    <property type="term" value="F:3'-5'-RNA exonuclease activity"/>
    <property type="evidence" value="ECO:0007669"/>
    <property type="project" value="UniProtKB-UniRule"/>
</dbReference>
<dbReference type="AlphaFoldDB" id="F6D479"/>
<dbReference type="GeneID" id="10667948"/>
<organism evidence="12 13">
    <name type="scientific">Methanobacterium paludis (strain DSM 25820 / JCM 18151 / SWAN1)</name>
    <dbReference type="NCBI Taxonomy" id="868131"/>
    <lineage>
        <taxon>Archaea</taxon>
        <taxon>Methanobacteriati</taxon>
        <taxon>Methanobacteriota</taxon>
        <taxon>Methanomada group</taxon>
        <taxon>Methanobacteria</taxon>
        <taxon>Methanobacteriales</taxon>
        <taxon>Methanobacteriaceae</taxon>
        <taxon>Methanobacterium</taxon>
    </lineage>
</organism>
<dbReference type="SUPFAM" id="SSF55666">
    <property type="entry name" value="Ribonuclease PH domain 2-like"/>
    <property type="match status" value="1"/>
</dbReference>
<accession>F6D479</accession>
<dbReference type="PANTHER" id="PTHR11953">
    <property type="entry name" value="EXOSOME COMPLEX COMPONENT"/>
    <property type="match status" value="1"/>
</dbReference>
<dbReference type="eggNOG" id="arCOG01575">
    <property type="taxonomic scope" value="Archaea"/>
</dbReference>
<evidence type="ECO:0000256" key="9">
    <source>
        <dbReference type="HAMAP-Rule" id="MF_00591"/>
    </source>
</evidence>
<dbReference type="InterPro" id="IPR036345">
    <property type="entry name" value="ExoRNase_PH_dom2_sf"/>
</dbReference>
<dbReference type="InterPro" id="IPR015847">
    <property type="entry name" value="ExoRNase_PH_dom2"/>
</dbReference>
<keyword evidence="5 9" id="KW-0271">Exosome</keyword>
<evidence type="ECO:0000313" key="12">
    <source>
        <dbReference type="EMBL" id="AEG17501.1"/>
    </source>
</evidence>
<dbReference type="GO" id="GO:0016075">
    <property type="term" value="P:rRNA catabolic process"/>
    <property type="evidence" value="ECO:0007669"/>
    <property type="project" value="TreeGrafter"/>
</dbReference>
<sequence length="242" mass="26230">MISIITNSNLSTGTETSARADGRAFDELRPLKIEAGVLERADGSAYVEMGGNKVLAAVYGPRELHIRRIMMPNKAVLRCKYNMAPFSVDDRKRPGPDRRSVEISKITSEALTPAVFLEKFPRSTIDVFIEVLEAEGGTRCAGITAASVALADAGVPMRDIVVACAAGKSNGQVVMDLSEVEDKEGEADLPIAMMPRTGEITLLQMDGHLTGEEFEKALDLAVEGCKRISEEQKKAIKNRYGD</sequence>
<evidence type="ECO:0000256" key="8">
    <source>
        <dbReference type="ARBA" id="ARBA00062149"/>
    </source>
</evidence>
<keyword evidence="2 9" id="KW-0963">Cytoplasm</keyword>
<feature type="domain" description="Exoribonuclease phosphorolytic" evidence="11">
    <location>
        <begin position="159"/>
        <end position="224"/>
    </location>
</feature>
<proteinExistence type="inferred from homology"/>
<comment type="subcellular location">
    <subcellularLocation>
        <location evidence="1 9">Cytoplasm</location>
    </subcellularLocation>
</comment>
<dbReference type="EC" id="3.1.13.-" evidence="9"/>
<dbReference type="RefSeq" id="WP_013825003.1">
    <property type="nucleotide sequence ID" value="NC_015574.1"/>
</dbReference>
<dbReference type="InterPro" id="IPR027408">
    <property type="entry name" value="PNPase/RNase_PH_dom_sf"/>
</dbReference>
<feature type="domain" description="Exoribonuclease phosphorolytic" evidence="10">
    <location>
        <begin position="27"/>
        <end position="156"/>
    </location>
</feature>
<keyword evidence="6 9" id="KW-0269">Exonuclease</keyword>
<name>F6D479_METPW</name>
<dbReference type="Pfam" id="PF01138">
    <property type="entry name" value="RNase_PH"/>
    <property type="match status" value="1"/>
</dbReference>
<dbReference type="GO" id="GO:0000956">
    <property type="term" value="P:nuclear-transcribed mRNA catabolic process"/>
    <property type="evidence" value="ECO:0007669"/>
    <property type="project" value="UniProtKB-ARBA"/>
</dbReference>
<evidence type="ECO:0000313" key="13">
    <source>
        <dbReference type="Proteomes" id="UP000009231"/>
    </source>
</evidence>
<comment type="similarity">
    <text evidence="9">Belongs to the RNase PH family. Rrp41 subfamily.</text>
</comment>